<evidence type="ECO:0000256" key="4">
    <source>
        <dbReference type="RuleBase" id="RU004020"/>
    </source>
</evidence>
<keyword evidence="8" id="KW-1185">Reference proteome</keyword>
<evidence type="ECO:0000313" key="8">
    <source>
        <dbReference type="Proteomes" id="UP001342314"/>
    </source>
</evidence>
<dbReference type="InterPro" id="IPR000232">
    <property type="entry name" value="HSF_DNA-bd"/>
</dbReference>
<dbReference type="GO" id="GO:0005634">
    <property type="term" value="C:nucleus"/>
    <property type="evidence" value="ECO:0007669"/>
    <property type="project" value="UniProtKB-SubCell"/>
</dbReference>
<evidence type="ECO:0000259" key="6">
    <source>
        <dbReference type="SMART" id="SM00415"/>
    </source>
</evidence>
<dbReference type="Proteomes" id="UP001342314">
    <property type="component" value="Unassembled WGS sequence"/>
</dbReference>
<feature type="compositionally biased region" description="Low complexity" evidence="5">
    <location>
        <begin position="25"/>
        <end position="65"/>
    </location>
</feature>
<keyword evidence="3" id="KW-0539">Nucleus</keyword>
<dbReference type="InterPro" id="IPR036390">
    <property type="entry name" value="WH_DNA-bd_sf"/>
</dbReference>
<feature type="compositionally biased region" description="Basic and acidic residues" evidence="5">
    <location>
        <begin position="624"/>
        <end position="633"/>
    </location>
</feature>
<proteinExistence type="inferred from homology"/>
<feature type="compositionally biased region" description="Low complexity" evidence="5">
    <location>
        <begin position="304"/>
        <end position="319"/>
    </location>
</feature>
<evidence type="ECO:0000256" key="1">
    <source>
        <dbReference type="ARBA" id="ARBA00004123"/>
    </source>
</evidence>
<dbReference type="Pfam" id="PF00447">
    <property type="entry name" value="HSF_DNA-bind"/>
    <property type="match status" value="1"/>
</dbReference>
<dbReference type="PROSITE" id="PS51257">
    <property type="entry name" value="PROKAR_LIPOPROTEIN"/>
    <property type="match status" value="1"/>
</dbReference>
<keyword evidence="2" id="KW-0238">DNA-binding</keyword>
<dbReference type="EMBL" id="BQKY01000004">
    <property type="protein sequence ID" value="GJN88900.1"/>
    <property type="molecule type" value="Genomic_DNA"/>
</dbReference>
<comment type="caution">
    <text evidence="7">The sequence shown here is derived from an EMBL/GenBank/DDBJ whole genome shotgun (WGS) entry which is preliminary data.</text>
</comment>
<feature type="domain" description="HSF-type DNA-binding" evidence="6">
    <location>
        <begin position="164"/>
        <end position="264"/>
    </location>
</feature>
<dbReference type="PANTHER" id="PTHR10015">
    <property type="entry name" value="HEAT SHOCK TRANSCRIPTION FACTOR"/>
    <property type="match status" value="1"/>
</dbReference>
<evidence type="ECO:0000256" key="2">
    <source>
        <dbReference type="ARBA" id="ARBA00023125"/>
    </source>
</evidence>
<dbReference type="AlphaFoldDB" id="A0AAV5GGN0"/>
<dbReference type="PANTHER" id="PTHR10015:SF206">
    <property type="entry name" value="HSF-TYPE DNA-BINDING DOMAIN-CONTAINING PROTEIN"/>
    <property type="match status" value="1"/>
</dbReference>
<protein>
    <recommendedName>
        <fullName evidence="6">HSF-type DNA-binding domain-containing protein</fullName>
    </recommendedName>
</protein>
<dbReference type="SUPFAM" id="SSF46785">
    <property type="entry name" value="Winged helix' DNA-binding domain"/>
    <property type="match status" value="1"/>
</dbReference>
<dbReference type="GO" id="GO:0043565">
    <property type="term" value="F:sequence-specific DNA binding"/>
    <property type="evidence" value="ECO:0007669"/>
    <property type="project" value="InterPro"/>
</dbReference>
<feature type="compositionally biased region" description="Basic and acidic residues" evidence="5">
    <location>
        <begin position="97"/>
        <end position="114"/>
    </location>
</feature>
<evidence type="ECO:0000313" key="7">
    <source>
        <dbReference type="EMBL" id="GJN88900.1"/>
    </source>
</evidence>
<feature type="region of interest" description="Disordered" evidence="5">
    <location>
        <begin position="25"/>
        <end position="159"/>
    </location>
</feature>
<feature type="compositionally biased region" description="Low complexity" evidence="5">
    <location>
        <begin position="635"/>
        <end position="646"/>
    </location>
</feature>
<dbReference type="SMART" id="SM00415">
    <property type="entry name" value="HSF"/>
    <property type="match status" value="1"/>
</dbReference>
<accession>A0AAV5GGN0</accession>
<dbReference type="GO" id="GO:0003700">
    <property type="term" value="F:DNA-binding transcription factor activity"/>
    <property type="evidence" value="ECO:0007669"/>
    <property type="project" value="InterPro"/>
</dbReference>
<evidence type="ECO:0000256" key="3">
    <source>
        <dbReference type="ARBA" id="ARBA00023242"/>
    </source>
</evidence>
<comment type="subcellular location">
    <subcellularLocation>
        <location evidence="1">Nucleus</location>
    </subcellularLocation>
</comment>
<reference evidence="7 8" key="1">
    <citation type="submission" date="2021-12" db="EMBL/GenBank/DDBJ databases">
        <title>High titer production of polyol ester of fatty acids by Rhodotorula paludigena BS15 towards product separation-free biomass refinery.</title>
        <authorList>
            <person name="Mano J."/>
            <person name="Ono H."/>
            <person name="Tanaka T."/>
            <person name="Naito K."/>
            <person name="Sushida H."/>
            <person name="Ike M."/>
            <person name="Tokuyasu K."/>
            <person name="Kitaoka M."/>
        </authorList>
    </citation>
    <scope>NUCLEOTIDE SEQUENCE [LARGE SCALE GENOMIC DNA]</scope>
    <source>
        <strain evidence="7 8">BS15</strain>
    </source>
</reference>
<dbReference type="Gene3D" id="1.10.10.10">
    <property type="entry name" value="Winged helix-like DNA-binding domain superfamily/Winged helix DNA-binding domain"/>
    <property type="match status" value="1"/>
</dbReference>
<feature type="compositionally biased region" description="Basic and acidic residues" evidence="5">
    <location>
        <begin position="129"/>
        <end position="143"/>
    </location>
</feature>
<evidence type="ECO:0000256" key="5">
    <source>
        <dbReference type="SAM" id="MobiDB-lite"/>
    </source>
</evidence>
<organism evidence="7 8">
    <name type="scientific">Rhodotorula paludigena</name>
    <dbReference type="NCBI Taxonomy" id="86838"/>
    <lineage>
        <taxon>Eukaryota</taxon>
        <taxon>Fungi</taxon>
        <taxon>Dikarya</taxon>
        <taxon>Basidiomycota</taxon>
        <taxon>Pucciniomycotina</taxon>
        <taxon>Microbotryomycetes</taxon>
        <taxon>Sporidiobolales</taxon>
        <taxon>Sporidiobolaceae</taxon>
        <taxon>Rhodotorula</taxon>
    </lineage>
</organism>
<sequence length="646" mass="69216">MRSAAQNLAVDTVSASQVCVWPAGAAATPSSGSSCLPLSSVSDASTRPSSVPSLSPLVLDTPLTSEFGESVSTGVAKEESCGSSDDRPSPPPPVQDETVRPTKDYWRDERERPASNRFFSVSAAVPSTDNRDEPLEQTPKLDSRAATTPVAEERGEDGKAKKMRTGVFVYLLHEMLTESNFRDICSFNSSGDAVVIKDRRRFASEVMSRYFVHSNWQSFVRQLHLYGFVKRDAYKSRSEDAPQVYQHPLFHRDHPERLACIRRRPEPAALMNGETASRDRIKTASHSPATAPSIEAEPSPTRLRASSSRQPSTSASAQSLRAPRLLSQQGLSATEAIDLLQSERDELRGCIQRYLYDLGVLSLHVREAQARISSSVALCAQLFDVVEHLGGPALLAGFPAFVFDRRFCDASVPLSLIEAEHESSAAAAAWSAPALHQDTSHHAHADTHSARWNSRHHETAGVSMFTASSAATASSAPECLTCAEDPLGEVDVTAATPEPRVLHSEHSFDSLPSVGGSYPSSLASSTFNSFGEASVHSASVAPSAEGVDTAYVYIQHPSSAPASTTFSIVDLPSTPDASDYFASRSTAVFGAAPRHSGSSNGERTTSSLGLFNASAHAARSRSQSVHERGRSDLTAHLSHSSLASAI</sequence>
<feature type="region of interest" description="Disordered" evidence="5">
    <location>
        <begin position="263"/>
        <end position="321"/>
    </location>
</feature>
<feature type="compositionally biased region" description="Basic and acidic residues" evidence="5">
    <location>
        <begin position="76"/>
        <end position="88"/>
    </location>
</feature>
<comment type="similarity">
    <text evidence="4">Belongs to the HSF family.</text>
</comment>
<feature type="region of interest" description="Disordered" evidence="5">
    <location>
        <begin position="619"/>
        <end position="646"/>
    </location>
</feature>
<gene>
    <name evidence="7" type="ORF">Rhopal_001871-T1</name>
</gene>
<dbReference type="InterPro" id="IPR036388">
    <property type="entry name" value="WH-like_DNA-bd_sf"/>
</dbReference>
<name>A0AAV5GGN0_9BASI</name>